<accession>A0A5C5RDV9</accession>
<feature type="transmembrane region" description="Helical" evidence="5">
    <location>
        <begin position="322"/>
        <end position="341"/>
    </location>
</feature>
<dbReference type="PANTHER" id="PTHR11662">
    <property type="entry name" value="SOLUTE CARRIER FAMILY 17"/>
    <property type="match status" value="1"/>
</dbReference>
<evidence type="ECO:0000256" key="1">
    <source>
        <dbReference type="ARBA" id="ARBA00004651"/>
    </source>
</evidence>
<keyword evidence="2 5" id="KW-0812">Transmembrane</keyword>
<name>A0A5C5RDV9_9ACTN</name>
<dbReference type="PROSITE" id="PS50850">
    <property type="entry name" value="MFS"/>
    <property type="match status" value="1"/>
</dbReference>
<feature type="transmembrane region" description="Helical" evidence="5">
    <location>
        <begin position="353"/>
        <end position="371"/>
    </location>
</feature>
<evidence type="ECO:0000313" key="7">
    <source>
        <dbReference type="EMBL" id="TWS20291.1"/>
    </source>
</evidence>
<gene>
    <name evidence="7" type="ORF">FK529_08310</name>
</gene>
<dbReference type="AlphaFoldDB" id="A0A5C5RDV9"/>
<organism evidence="7 8">
    <name type="scientific">Tsukamurella asaccharolytica</name>
    <dbReference type="NCBI Taxonomy" id="2592067"/>
    <lineage>
        <taxon>Bacteria</taxon>
        <taxon>Bacillati</taxon>
        <taxon>Actinomycetota</taxon>
        <taxon>Actinomycetes</taxon>
        <taxon>Mycobacteriales</taxon>
        <taxon>Tsukamurellaceae</taxon>
        <taxon>Tsukamurella</taxon>
    </lineage>
</organism>
<dbReference type="SUPFAM" id="SSF103473">
    <property type="entry name" value="MFS general substrate transporter"/>
    <property type="match status" value="1"/>
</dbReference>
<protein>
    <submittedName>
        <fullName evidence="7">MFS transporter</fullName>
    </submittedName>
</protein>
<feature type="transmembrane region" description="Helical" evidence="5">
    <location>
        <begin position="391"/>
        <end position="411"/>
    </location>
</feature>
<dbReference type="GO" id="GO:0005886">
    <property type="term" value="C:plasma membrane"/>
    <property type="evidence" value="ECO:0007669"/>
    <property type="project" value="UniProtKB-SubCell"/>
</dbReference>
<dbReference type="InterPro" id="IPR036259">
    <property type="entry name" value="MFS_trans_sf"/>
</dbReference>
<feature type="transmembrane region" description="Helical" evidence="5">
    <location>
        <begin position="12"/>
        <end position="28"/>
    </location>
</feature>
<feature type="transmembrane region" description="Helical" evidence="5">
    <location>
        <begin position="224"/>
        <end position="248"/>
    </location>
</feature>
<comment type="subcellular location">
    <subcellularLocation>
        <location evidence="1">Cell membrane</location>
        <topology evidence="1">Multi-pass membrane protein</topology>
    </subcellularLocation>
</comment>
<proteinExistence type="predicted"/>
<feature type="transmembrane region" description="Helical" evidence="5">
    <location>
        <begin position="80"/>
        <end position="105"/>
    </location>
</feature>
<dbReference type="PANTHER" id="PTHR11662:SF450">
    <property type="entry name" value="BLR1003 PROTEIN"/>
    <property type="match status" value="1"/>
</dbReference>
<dbReference type="EMBL" id="VIGW01000003">
    <property type="protein sequence ID" value="TWS20291.1"/>
    <property type="molecule type" value="Genomic_DNA"/>
</dbReference>
<keyword evidence="3 5" id="KW-1133">Transmembrane helix</keyword>
<dbReference type="Proteomes" id="UP000317291">
    <property type="component" value="Unassembled WGS sequence"/>
</dbReference>
<feature type="transmembrane region" description="Helical" evidence="5">
    <location>
        <begin position="293"/>
        <end position="316"/>
    </location>
</feature>
<evidence type="ECO:0000256" key="2">
    <source>
        <dbReference type="ARBA" id="ARBA00022692"/>
    </source>
</evidence>
<evidence type="ECO:0000256" key="4">
    <source>
        <dbReference type="ARBA" id="ARBA00023136"/>
    </source>
</evidence>
<dbReference type="InterPro" id="IPR020846">
    <property type="entry name" value="MFS_dom"/>
</dbReference>
<feature type="transmembrane region" description="Helical" evidence="5">
    <location>
        <begin position="260"/>
        <end position="281"/>
    </location>
</feature>
<keyword evidence="4 5" id="KW-0472">Membrane</keyword>
<keyword evidence="8" id="KW-1185">Reference proteome</keyword>
<feature type="transmembrane region" description="Helical" evidence="5">
    <location>
        <begin position="48"/>
        <end position="68"/>
    </location>
</feature>
<evidence type="ECO:0000256" key="3">
    <source>
        <dbReference type="ARBA" id="ARBA00022989"/>
    </source>
</evidence>
<evidence type="ECO:0000259" key="6">
    <source>
        <dbReference type="PROSITE" id="PS50850"/>
    </source>
</evidence>
<feature type="transmembrane region" description="Helical" evidence="5">
    <location>
        <begin position="170"/>
        <end position="189"/>
    </location>
</feature>
<evidence type="ECO:0000256" key="5">
    <source>
        <dbReference type="SAM" id="Phobius"/>
    </source>
</evidence>
<dbReference type="GO" id="GO:0022857">
    <property type="term" value="F:transmembrane transporter activity"/>
    <property type="evidence" value="ECO:0007669"/>
    <property type="project" value="InterPro"/>
</dbReference>
<evidence type="ECO:0000313" key="8">
    <source>
        <dbReference type="Proteomes" id="UP000317291"/>
    </source>
</evidence>
<reference evidence="7 8" key="1">
    <citation type="submission" date="2019-06" db="EMBL/GenBank/DDBJ databases">
        <title>Tsukamurella conjunctivitidis sp. nov., Tsukamurella assacharolytica sp. nov. and Tsukamurella sputae sp. nov. isolated from patients with conjunctivitis, bacteraemia (lymphoma) and respiratory infection (sputum) in Hong Kong.</title>
        <authorList>
            <person name="Teng J.L.L."/>
            <person name="Lee H.H."/>
            <person name="Fong J.Y.H."/>
            <person name="Fok K.M.N."/>
            <person name="Lau S.K.P."/>
            <person name="Woo P.C.Y."/>
        </authorList>
    </citation>
    <scope>NUCLEOTIDE SEQUENCE [LARGE SCALE GENOMIC DNA]</scope>
    <source>
        <strain evidence="7 8">HKU71</strain>
    </source>
</reference>
<comment type="caution">
    <text evidence="7">The sequence shown here is derived from an EMBL/GenBank/DDBJ whole genome shotgun (WGS) entry which is preliminary data.</text>
</comment>
<dbReference type="InterPro" id="IPR050382">
    <property type="entry name" value="MFS_Na/Anion_cotransporter"/>
</dbReference>
<dbReference type="Pfam" id="PF07690">
    <property type="entry name" value="MFS_1"/>
    <property type="match status" value="1"/>
</dbReference>
<dbReference type="OrthoDB" id="4474610at2"/>
<dbReference type="InterPro" id="IPR011701">
    <property type="entry name" value="MFS"/>
</dbReference>
<sequence length="425" mass="45332">MIKPGSESRRAAWGFTGLVVCLYVINWSDKAVLGLVAPYLTDEGIITTTQLGLIGSAFYVPFLLGNWCAGLINRSMALRWSLAALAISWSFVMLPIVLSATFVVLLVTRMLLGLLEGPSAPLVHTAIYSWHPMEKRGLPSAVVTMSASVAKLFIAPALALMIGAFGWRSAFITLAVAGLVWVLVWLPTWKLGPYGGEAKKTAITVVDDEPTVPWIKVLTSGTFIGAWLASMPIYAVVASVLTFLPSYFNQALGFSKVEAGTMFGLPSVASIITLVGMTMFSDRLVQRGSSTRLLRIIVPTLGLVLCAVALLTLPYIDQRYLAVAWVSIGYGLGVTVLPLFNAALSDIVPPRQVAAMLGIFLGLQSIGGMYGPYLAGRIVESASSKVAGYPLAFQAFGAMCLVGALIALAIANPKRDKARLRGITD</sequence>
<dbReference type="Gene3D" id="1.20.1250.20">
    <property type="entry name" value="MFS general substrate transporter like domains"/>
    <property type="match status" value="2"/>
</dbReference>
<feature type="domain" description="Major facilitator superfamily (MFS) profile" evidence="6">
    <location>
        <begin position="15"/>
        <end position="415"/>
    </location>
</feature>